<evidence type="ECO:0000256" key="4">
    <source>
        <dbReference type="ARBA" id="ARBA00016337"/>
    </source>
</evidence>
<dbReference type="PANTHER" id="PTHR30040">
    <property type="entry name" value="THIAMINE BIOSYNTHESIS LIPOPROTEIN APBE"/>
    <property type="match status" value="1"/>
</dbReference>
<dbReference type="Pfam" id="PF02424">
    <property type="entry name" value="ApbE"/>
    <property type="match status" value="1"/>
</dbReference>
<keyword evidence="11" id="KW-0732">Signal</keyword>
<organism evidence="12 13">
    <name type="scientific">Psychrosphaera algicola</name>
    <dbReference type="NCBI Taxonomy" id="3023714"/>
    <lineage>
        <taxon>Bacteria</taxon>
        <taxon>Pseudomonadati</taxon>
        <taxon>Pseudomonadota</taxon>
        <taxon>Gammaproteobacteria</taxon>
        <taxon>Alteromonadales</taxon>
        <taxon>Pseudoalteromonadaceae</taxon>
        <taxon>Psychrosphaera</taxon>
    </lineage>
</organism>
<evidence type="ECO:0000256" key="11">
    <source>
        <dbReference type="RuleBase" id="RU363002"/>
    </source>
</evidence>
<evidence type="ECO:0000256" key="1">
    <source>
        <dbReference type="ARBA" id="ARBA00001946"/>
    </source>
</evidence>
<accession>A0ABT5FEM1</accession>
<feature type="signal peptide" evidence="11">
    <location>
        <begin position="1"/>
        <end position="26"/>
    </location>
</feature>
<keyword evidence="11" id="KW-0472">Membrane</keyword>
<comment type="catalytic activity">
    <reaction evidence="10 11">
        <text>L-threonyl-[protein] + FAD = FMN-L-threonyl-[protein] + AMP + H(+)</text>
        <dbReference type="Rhea" id="RHEA:36847"/>
        <dbReference type="Rhea" id="RHEA-COMP:11060"/>
        <dbReference type="Rhea" id="RHEA-COMP:11061"/>
        <dbReference type="ChEBI" id="CHEBI:15378"/>
        <dbReference type="ChEBI" id="CHEBI:30013"/>
        <dbReference type="ChEBI" id="CHEBI:57692"/>
        <dbReference type="ChEBI" id="CHEBI:74257"/>
        <dbReference type="ChEBI" id="CHEBI:456215"/>
        <dbReference type="EC" id="2.7.1.180"/>
    </reaction>
</comment>
<comment type="similarity">
    <text evidence="2 11">Belongs to the ApbE family.</text>
</comment>
<dbReference type="Gene3D" id="3.10.520.10">
    <property type="entry name" value="ApbE-like domains"/>
    <property type="match status" value="1"/>
</dbReference>
<dbReference type="EC" id="2.7.1.180" evidence="3 11"/>
<keyword evidence="6 11" id="KW-0808">Transferase</keyword>
<dbReference type="PANTHER" id="PTHR30040:SF2">
    <property type="entry name" value="FAD:PROTEIN FMN TRANSFERASE"/>
    <property type="match status" value="1"/>
</dbReference>
<reference evidence="12 13" key="1">
    <citation type="submission" date="2023-01" db="EMBL/GenBank/DDBJ databases">
        <title>Psychrosphaera sp. nov., isolated from marine algae.</title>
        <authorList>
            <person name="Bayburt H."/>
            <person name="Choi B.J."/>
            <person name="Kim J.M."/>
            <person name="Choi D.G."/>
            <person name="Jeon C.O."/>
        </authorList>
    </citation>
    <scope>NUCLEOTIDE SEQUENCE [LARGE SCALE GENOMIC DNA]</scope>
    <source>
        <strain evidence="12 13">G1-22</strain>
    </source>
</reference>
<evidence type="ECO:0000313" key="13">
    <source>
        <dbReference type="Proteomes" id="UP001528411"/>
    </source>
</evidence>
<evidence type="ECO:0000256" key="9">
    <source>
        <dbReference type="ARBA" id="ARBA00022842"/>
    </source>
</evidence>
<evidence type="ECO:0000256" key="5">
    <source>
        <dbReference type="ARBA" id="ARBA00022630"/>
    </source>
</evidence>
<evidence type="ECO:0000256" key="7">
    <source>
        <dbReference type="ARBA" id="ARBA00022723"/>
    </source>
</evidence>
<dbReference type="PROSITE" id="PS51257">
    <property type="entry name" value="PROKAR_LIPOPROTEIN"/>
    <property type="match status" value="1"/>
</dbReference>
<comment type="subcellular location">
    <subcellularLocation>
        <location evidence="11">Cell inner membrane</location>
        <topology evidence="11">Lipid-anchor</topology>
        <orientation evidence="11">Periplasmic side</orientation>
    </subcellularLocation>
</comment>
<sequence length="242" mass="26908">MSLKMLKTIWLALVGLAFLVSCTQQTESEVQPVLLQGKTMGTTFSVKLFPTQDDINQLNLYESVNNELIRINQLMSTYIADSELSKFNQTEAGKPFEFSADNVEILTKSFEINRESNGAFDVTVGPIVNLWGFGPNGRIETRPSDADIANVKHFVGIDKVSLTGNVAVKKHKDVYVDFSSIAKGFAVDKIAEYLERNNITNYLVEIGGEMRLSGHKPSGELWTVAVEKPVTNRREAQLIFSP</sequence>
<comment type="function">
    <text evidence="11">Flavin transferase that catalyzes the transfer of the FMN moiety of FAD and its covalent binding to the hydroxyl group of a threonine residue in a target flavoprotein.</text>
</comment>
<dbReference type="EMBL" id="JAQOMS010000002">
    <property type="protein sequence ID" value="MDC2889412.1"/>
    <property type="molecule type" value="Genomic_DNA"/>
</dbReference>
<keyword evidence="5 11" id="KW-0285">Flavoprotein</keyword>
<evidence type="ECO:0000256" key="2">
    <source>
        <dbReference type="ARBA" id="ARBA00008282"/>
    </source>
</evidence>
<comment type="caution">
    <text evidence="12">The sequence shown here is derived from an EMBL/GenBank/DDBJ whole genome shotgun (WGS) entry which is preliminary data.</text>
</comment>
<dbReference type="InterPro" id="IPR024932">
    <property type="entry name" value="ApbE"/>
</dbReference>
<evidence type="ECO:0000313" key="12">
    <source>
        <dbReference type="EMBL" id="MDC2889412.1"/>
    </source>
</evidence>
<keyword evidence="13" id="KW-1185">Reference proteome</keyword>
<dbReference type="RefSeq" id="WP_272180853.1">
    <property type="nucleotide sequence ID" value="NZ_JAQOMS010000002.1"/>
</dbReference>
<name>A0ABT5FEM1_9GAMM</name>
<proteinExistence type="inferred from homology"/>
<evidence type="ECO:0000256" key="6">
    <source>
        <dbReference type="ARBA" id="ARBA00022679"/>
    </source>
</evidence>
<feature type="chain" id="PRO_5044962788" description="FAD:protein FMN transferase" evidence="11">
    <location>
        <begin position="27"/>
        <end position="242"/>
    </location>
</feature>
<keyword evidence="11" id="KW-0997">Cell inner membrane</keyword>
<keyword evidence="11" id="KW-1003">Cell membrane</keyword>
<keyword evidence="7 11" id="KW-0479">Metal-binding</keyword>
<comment type="cofactor">
    <cofactor evidence="1 11">
        <name>Mg(2+)</name>
        <dbReference type="ChEBI" id="CHEBI:18420"/>
    </cofactor>
</comment>
<evidence type="ECO:0000256" key="8">
    <source>
        <dbReference type="ARBA" id="ARBA00022827"/>
    </source>
</evidence>
<keyword evidence="11" id="KW-0449">Lipoprotein</keyword>
<keyword evidence="8 11" id="KW-0274">FAD</keyword>
<gene>
    <name evidence="12" type="ORF">PN838_12250</name>
</gene>
<dbReference type="Proteomes" id="UP001528411">
    <property type="component" value="Unassembled WGS sequence"/>
</dbReference>
<evidence type="ECO:0000256" key="10">
    <source>
        <dbReference type="ARBA" id="ARBA00048540"/>
    </source>
</evidence>
<protein>
    <recommendedName>
        <fullName evidence="4 11">FAD:protein FMN transferase</fullName>
        <ecNumber evidence="3 11">2.7.1.180</ecNumber>
    </recommendedName>
</protein>
<dbReference type="SUPFAM" id="SSF143631">
    <property type="entry name" value="ApbE-like"/>
    <property type="match status" value="1"/>
</dbReference>
<keyword evidence="9 11" id="KW-0460">Magnesium</keyword>
<dbReference type="GO" id="GO:0016740">
    <property type="term" value="F:transferase activity"/>
    <property type="evidence" value="ECO:0007669"/>
    <property type="project" value="UniProtKB-KW"/>
</dbReference>
<evidence type="ECO:0000256" key="3">
    <source>
        <dbReference type="ARBA" id="ARBA00011955"/>
    </source>
</evidence>
<dbReference type="InterPro" id="IPR003374">
    <property type="entry name" value="ApbE-like_sf"/>
</dbReference>